<proteinExistence type="predicted"/>
<dbReference type="EMBL" id="GBRH01174704">
    <property type="protein sequence ID" value="JAE23192.1"/>
    <property type="molecule type" value="Transcribed_RNA"/>
</dbReference>
<protein>
    <submittedName>
        <fullName evidence="1">Uncharacterized protein</fullName>
    </submittedName>
</protein>
<evidence type="ECO:0000313" key="1">
    <source>
        <dbReference type="EMBL" id="JAE23192.1"/>
    </source>
</evidence>
<reference evidence="1" key="1">
    <citation type="submission" date="2014-09" db="EMBL/GenBank/DDBJ databases">
        <authorList>
            <person name="Magalhaes I.L.F."/>
            <person name="Oliveira U."/>
            <person name="Santos F.R."/>
            <person name="Vidigal T.H.D.A."/>
            <person name="Brescovit A.D."/>
            <person name="Santos A.J."/>
        </authorList>
    </citation>
    <scope>NUCLEOTIDE SEQUENCE</scope>
    <source>
        <tissue evidence="1">Shoot tissue taken approximately 20 cm above the soil surface</tissue>
    </source>
</reference>
<organism evidence="1">
    <name type="scientific">Arundo donax</name>
    <name type="common">Giant reed</name>
    <name type="synonym">Donax arundinaceus</name>
    <dbReference type="NCBI Taxonomy" id="35708"/>
    <lineage>
        <taxon>Eukaryota</taxon>
        <taxon>Viridiplantae</taxon>
        <taxon>Streptophyta</taxon>
        <taxon>Embryophyta</taxon>
        <taxon>Tracheophyta</taxon>
        <taxon>Spermatophyta</taxon>
        <taxon>Magnoliopsida</taxon>
        <taxon>Liliopsida</taxon>
        <taxon>Poales</taxon>
        <taxon>Poaceae</taxon>
        <taxon>PACMAD clade</taxon>
        <taxon>Arundinoideae</taxon>
        <taxon>Arundineae</taxon>
        <taxon>Arundo</taxon>
    </lineage>
</organism>
<reference evidence="1" key="2">
    <citation type="journal article" date="2015" name="Data Brief">
        <title>Shoot transcriptome of the giant reed, Arundo donax.</title>
        <authorList>
            <person name="Barrero R.A."/>
            <person name="Guerrero F.D."/>
            <person name="Moolhuijzen P."/>
            <person name="Goolsby J.A."/>
            <person name="Tidwell J."/>
            <person name="Bellgard S.E."/>
            <person name="Bellgard M.I."/>
        </authorList>
    </citation>
    <scope>NUCLEOTIDE SEQUENCE</scope>
    <source>
        <tissue evidence="1">Shoot tissue taken approximately 20 cm above the soil surface</tissue>
    </source>
</reference>
<sequence length="10" mass="1111">MAGLYRSSAR</sequence>
<accession>A0A0A9GFE5</accession>
<name>A0A0A9GFE5_ARUDO</name>